<evidence type="ECO:0000313" key="9">
    <source>
        <dbReference type="Proteomes" id="UP000002012"/>
    </source>
</evidence>
<gene>
    <name evidence="8" type="ordered locus">Dacet_0210</name>
</gene>
<evidence type="ECO:0000313" key="8">
    <source>
        <dbReference type="EMBL" id="ADD67014.1"/>
    </source>
</evidence>
<dbReference type="KEGG" id="dap:Dacet_0210"/>
<dbReference type="PANTHER" id="PTHR30462">
    <property type="entry name" value="INTERMEMBRANE TRANSPORT PROTEIN PQIB-RELATED"/>
    <property type="match status" value="1"/>
</dbReference>
<protein>
    <submittedName>
        <fullName evidence="8">Paraquat-inducible protein A</fullName>
    </submittedName>
</protein>
<keyword evidence="5 7" id="KW-1133">Transmembrane helix</keyword>
<dbReference type="eggNOG" id="COG2995">
    <property type="taxonomic scope" value="Bacteria"/>
</dbReference>
<dbReference type="STRING" id="522772.Dacet_0210"/>
<dbReference type="PaxDb" id="522772-Dacet_0210"/>
<dbReference type="RefSeq" id="WP_013009559.1">
    <property type="nucleotide sequence ID" value="NC_013943.1"/>
</dbReference>
<evidence type="ECO:0000256" key="4">
    <source>
        <dbReference type="ARBA" id="ARBA00022692"/>
    </source>
</evidence>
<reference evidence="8 9" key="1">
    <citation type="journal article" date="2010" name="Stand. Genomic Sci.">
        <title>Complete genome sequence of Denitrovibrio acetiphilus type strain (N2460).</title>
        <authorList>
            <person name="Kiss H."/>
            <person name="Lang E."/>
            <person name="Lapidus A."/>
            <person name="Copeland A."/>
            <person name="Nolan M."/>
            <person name="Glavina Del Rio T."/>
            <person name="Chen F."/>
            <person name="Lucas S."/>
            <person name="Tice H."/>
            <person name="Cheng J.F."/>
            <person name="Han C."/>
            <person name="Goodwin L."/>
            <person name="Pitluck S."/>
            <person name="Liolios K."/>
            <person name="Pati A."/>
            <person name="Ivanova N."/>
            <person name="Mavromatis K."/>
            <person name="Chen A."/>
            <person name="Palaniappan K."/>
            <person name="Land M."/>
            <person name="Hauser L."/>
            <person name="Chang Y.J."/>
            <person name="Jeffries C.D."/>
            <person name="Detter J.C."/>
            <person name="Brettin T."/>
            <person name="Spring S."/>
            <person name="Rohde M."/>
            <person name="Goker M."/>
            <person name="Woyke T."/>
            <person name="Bristow J."/>
            <person name="Eisen J.A."/>
            <person name="Markowitz V."/>
            <person name="Hugenholtz P."/>
            <person name="Kyrpides N.C."/>
            <person name="Klenk H.P."/>
        </authorList>
    </citation>
    <scope>NUCLEOTIDE SEQUENCE [LARGE SCALE GENOMIC DNA]</scope>
    <source>
        <strain evidence="9">DSM 12809 / NBRC 114555 / N2460</strain>
    </source>
</reference>
<keyword evidence="6 7" id="KW-0472">Membrane</keyword>
<dbReference type="HOGENOM" id="CLU_041903_2_0_0"/>
<dbReference type="InterPro" id="IPR007498">
    <property type="entry name" value="PqiA-like"/>
</dbReference>
<keyword evidence="2" id="KW-1003">Cell membrane</keyword>
<feature type="transmembrane region" description="Helical" evidence="7">
    <location>
        <begin position="92"/>
        <end position="121"/>
    </location>
</feature>
<dbReference type="AlphaFoldDB" id="D4H237"/>
<evidence type="ECO:0000256" key="6">
    <source>
        <dbReference type="ARBA" id="ARBA00023136"/>
    </source>
</evidence>
<accession>D4H237</accession>
<comment type="subcellular location">
    <subcellularLocation>
        <location evidence="1">Cell inner membrane</location>
    </subcellularLocation>
</comment>
<dbReference type="GO" id="GO:0005886">
    <property type="term" value="C:plasma membrane"/>
    <property type="evidence" value="ECO:0007669"/>
    <property type="project" value="UniProtKB-SubCell"/>
</dbReference>
<dbReference type="PANTHER" id="PTHR30462:SF3">
    <property type="entry name" value="INTERMEMBRANE TRANSPORT PROTEIN PQIA"/>
    <property type="match status" value="1"/>
</dbReference>
<evidence type="ECO:0000256" key="3">
    <source>
        <dbReference type="ARBA" id="ARBA00022519"/>
    </source>
</evidence>
<keyword evidence="9" id="KW-1185">Reference proteome</keyword>
<dbReference type="EMBL" id="CP001968">
    <property type="protein sequence ID" value="ADD67014.1"/>
    <property type="molecule type" value="Genomic_DNA"/>
</dbReference>
<evidence type="ECO:0000256" key="5">
    <source>
        <dbReference type="ARBA" id="ARBA00022989"/>
    </source>
</evidence>
<evidence type="ECO:0000256" key="7">
    <source>
        <dbReference type="SAM" id="Phobius"/>
    </source>
</evidence>
<dbReference type="InParanoid" id="D4H237"/>
<sequence>MLNDIESKAFLCATCGTLVNEEGAEGAACPVCGSRLQRRKKHSLQRTWALTIASIILYFPANLLPVMDVQVMGDSTSNTILGGVIQFYQYDMYFICAVVFVASFVVPIFKMTVLLYLLTTLRKKSGLNNVQKTRLYYIVEHIGKWSMLDVFVVAIMSGLINTGYMLNITGGLGIVFFSAVVILTMWASGSFDTRLIWDKGD</sequence>
<organism evidence="8 9">
    <name type="scientific">Denitrovibrio acetiphilus (strain DSM 12809 / NBRC 114555 / N2460)</name>
    <dbReference type="NCBI Taxonomy" id="522772"/>
    <lineage>
        <taxon>Bacteria</taxon>
        <taxon>Pseudomonadati</taxon>
        <taxon>Deferribacterota</taxon>
        <taxon>Deferribacteres</taxon>
        <taxon>Deferribacterales</taxon>
        <taxon>Geovibrionaceae</taxon>
        <taxon>Denitrovibrio</taxon>
    </lineage>
</organism>
<proteinExistence type="predicted"/>
<dbReference type="Pfam" id="PF04403">
    <property type="entry name" value="PqiA"/>
    <property type="match status" value="1"/>
</dbReference>
<dbReference type="Proteomes" id="UP000002012">
    <property type="component" value="Chromosome"/>
</dbReference>
<keyword evidence="3" id="KW-0997">Cell inner membrane</keyword>
<dbReference type="InterPro" id="IPR051800">
    <property type="entry name" value="PqiA-PqiB_transport"/>
</dbReference>
<feature type="transmembrane region" description="Helical" evidence="7">
    <location>
        <begin position="166"/>
        <end position="187"/>
    </location>
</feature>
<evidence type="ECO:0000256" key="2">
    <source>
        <dbReference type="ARBA" id="ARBA00022475"/>
    </source>
</evidence>
<feature type="transmembrane region" description="Helical" evidence="7">
    <location>
        <begin position="47"/>
        <end position="67"/>
    </location>
</feature>
<dbReference type="OrthoDB" id="9800207at2"/>
<feature type="transmembrane region" description="Helical" evidence="7">
    <location>
        <begin position="142"/>
        <end position="160"/>
    </location>
</feature>
<keyword evidence="4 7" id="KW-0812">Transmembrane</keyword>
<name>D4H237_DENA2</name>
<evidence type="ECO:0000256" key="1">
    <source>
        <dbReference type="ARBA" id="ARBA00004533"/>
    </source>
</evidence>